<dbReference type="FunFam" id="2.40.10.10:FF:000028">
    <property type="entry name" value="Serine protease easter"/>
    <property type="match status" value="1"/>
</dbReference>
<dbReference type="PROSITE" id="PS00134">
    <property type="entry name" value="TRYPSIN_HIS"/>
    <property type="match status" value="1"/>
</dbReference>
<evidence type="ECO:0000256" key="1">
    <source>
        <dbReference type="ARBA" id="ARBA00004239"/>
    </source>
</evidence>
<keyword evidence="7" id="KW-0325">Glycoprotein</keyword>
<sequence length="665" mass="74564">MLFNVYLLNLAAILISTLVAITNTASQWPHNRSKRQAWLNGNWGAILPSPITYEPEILSRLSDESCNCIEANLCPEFLKLLPYRTTNSEYLRRVTCGFRGFNPLVCCNQICEHRFLEVSPTPYHTPGVYYNIPDEKAQGDDPYIQSTSERNYYSKRFSHDSGFYQNENSYVTPRTFNVYPDYIVKTHDISPQMYEISHSTHKHYYPPMFTNDHWDSKPNPHHFYPKYPFHPTVTHQKDDSNEDNRYIPNKINSPDHHNLPKHPYNPMPEPHDGKPTVHNSNFPSTTNSSSANIPDHSLNPISTTHSVNSSELIPEHPIIPNITPHKNDSSCGNNTFPNKINSSNGEISTTTMSSYNIDAPQSTPLINISSNSTDDRRNQAVKRKQNRKLLPTIECGVAPGERILGGKSAVLGEYPWIARIGYTRNSSGSDALLFRCAGSLINSRYVVTAAHCVTNLPTGLNLARVRLGELDERTDPDCSQVECADPVQDFLPMEVQVHEQYNTPRFRHDLALIRLDRPVTFTSYVSPICLPFDSLSNKSYVGLKSDTAGWGATDLGAASSSPVLQWVRVTVIPNEECARVFADRTGTSLGRGQICAGGERGRDSCEGDSGGPLMRGEQLGPEDFTRYYLLGLVSFGAKRCGSENLPGVYTDIPRYLDWILDKISP</sequence>
<dbReference type="CDD" id="cd00190">
    <property type="entry name" value="Tryp_SPc"/>
    <property type="match status" value="1"/>
</dbReference>
<keyword evidence="4 9" id="KW-0378">Hydrolase</keyword>
<accession>A0AAD8ABP2</accession>
<evidence type="ECO:0000256" key="3">
    <source>
        <dbReference type="ARBA" id="ARBA00022729"/>
    </source>
</evidence>
<dbReference type="SMART" id="SM00020">
    <property type="entry name" value="Tryp_SPc"/>
    <property type="match status" value="1"/>
</dbReference>
<dbReference type="EMBL" id="JASPKZ010002294">
    <property type="protein sequence ID" value="KAJ9596103.1"/>
    <property type="molecule type" value="Genomic_DNA"/>
</dbReference>
<dbReference type="InterPro" id="IPR009003">
    <property type="entry name" value="Peptidase_S1_PA"/>
</dbReference>
<dbReference type="InterPro" id="IPR001254">
    <property type="entry name" value="Trypsin_dom"/>
</dbReference>
<dbReference type="Gene3D" id="2.40.10.10">
    <property type="entry name" value="Trypsin-like serine proteases"/>
    <property type="match status" value="2"/>
</dbReference>
<keyword evidence="10" id="KW-0472">Membrane</keyword>
<organism evidence="12 13">
    <name type="scientific">Diploptera punctata</name>
    <name type="common">Pacific beetle cockroach</name>
    <dbReference type="NCBI Taxonomy" id="6984"/>
    <lineage>
        <taxon>Eukaryota</taxon>
        <taxon>Metazoa</taxon>
        <taxon>Ecdysozoa</taxon>
        <taxon>Arthropoda</taxon>
        <taxon>Hexapoda</taxon>
        <taxon>Insecta</taxon>
        <taxon>Pterygota</taxon>
        <taxon>Neoptera</taxon>
        <taxon>Polyneoptera</taxon>
        <taxon>Dictyoptera</taxon>
        <taxon>Blattodea</taxon>
        <taxon>Blaberoidea</taxon>
        <taxon>Blaberidae</taxon>
        <taxon>Diplopterinae</taxon>
        <taxon>Diploptera</taxon>
    </lineage>
</organism>
<evidence type="ECO:0000256" key="2">
    <source>
        <dbReference type="ARBA" id="ARBA00022670"/>
    </source>
</evidence>
<comment type="similarity">
    <text evidence="8">Belongs to the peptidase S1 family. CLIP subfamily.</text>
</comment>
<keyword evidence="2 9" id="KW-0645">Protease</keyword>
<feature type="transmembrane region" description="Helical" evidence="10">
    <location>
        <begin position="6"/>
        <end position="25"/>
    </location>
</feature>
<evidence type="ECO:0000256" key="5">
    <source>
        <dbReference type="ARBA" id="ARBA00022825"/>
    </source>
</evidence>
<dbReference type="Proteomes" id="UP001233999">
    <property type="component" value="Unassembled WGS sequence"/>
</dbReference>
<keyword evidence="3" id="KW-0732">Signal</keyword>
<dbReference type="GO" id="GO:0004252">
    <property type="term" value="F:serine-type endopeptidase activity"/>
    <property type="evidence" value="ECO:0007669"/>
    <property type="project" value="InterPro"/>
</dbReference>
<name>A0AAD8ABP2_DIPPU</name>
<dbReference type="FunFam" id="2.40.10.10:FF:000036">
    <property type="entry name" value="Trypsin beta"/>
    <property type="match status" value="1"/>
</dbReference>
<dbReference type="AlphaFoldDB" id="A0AAD8ABP2"/>
<protein>
    <recommendedName>
        <fullName evidence="11">Peptidase S1 domain-containing protein</fullName>
    </recommendedName>
</protein>
<dbReference type="PROSITE" id="PS50240">
    <property type="entry name" value="TRYPSIN_DOM"/>
    <property type="match status" value="1"/>
</dbReference>
<evidence type="ECO:0000313" key="12">
    <source>
        <dbReference type="EMBL" id="KAJ9596103.1"/>
    </source>
</evidence>
<dbReference type="InterPro" id="IPR022700">
    <property type="entry name" value="CLIP"/>
</dbReference>
<keyword evidence="5 9" id="KW-0720">Serine protease</keyword>
<dbReference type="Pfam" id="PF00089">
    <property type="entry name" value="Trypsin"/>
    <property type="match status" value="1"/>
</dbReference>
<keyword evidence="10" id="KW-0812">Transmembrane</keyword>
<dbReference type="InterPro" id="IPR033116">
    <property type="entry name" value="TRYPSIN_SER"/>
</dbReference>
<dbReference type="Gene3D" id="3.30.1640.30">
    <property type="match status" value="1"/>
</dbReference>
<evidence type="ECO:0000256" key="4">
    <source>
        <dbReference type="ARBA" id="ARBA00022801"/>
    </source>
</evidence>
<comment type="subcellular location">
    <subcellularLocation>
        <location evidence="1">Secreted</location>
        <location evidence="1">Extracellular space</location>
    </subcellularLocation>
</comment>
<keyword evidence="10" id="KW-1133">Transmembrane helix</keyword>
<dbReference type="GO" id="GO:0005576">
    <property type="term" value="C:extracellular region"/>
    <property type="evidence" value="ECO:0007669"/>
    <property type="project" value="UniProtKB-SubCell"/>
</dbReference>
<dbReference type="PROSITE" id="PS00135">
    <property type="entry name" value="TRYPSIN_SER"/>
    <property type="match status" value="1"/>
</dbReference>
<keyword evidence="6" id="KW-1015">Disulfide bond</keyword>
<proteinExistence type="inferred from homology"/>
<keyword evidence="13" id="KW-1185">Reference proteome</keyword>
<evidence type="ECO:0000256" key="9">
    <source>
        <dbReference type="RuleBase" id="RU363034"/>
    </source>
</evidence>
<reference evidence="12" key="1">
    <citation type="journal article" date="2023" name="IScience">
        <title>Live-bearing cockroach genome reveals convergent evolutionary mechanisms linked to viviparity in insects and beyond.</title>
        <authorList>
            <person name="Fouks B."/>
            <person name="Harrison M.C."/>
            <person name="Mikhailova A.A."/>
            <person name="Marchal E."/>
            <person name="English S."/>
            <person name="Carruthers M."/>
            <person name="Jennings E.C."/>
            <person name="Chiamaka E.L."/>
            <person name="Frigard R.A."/>
            <person name="Pippel M."/>
            <person name="Attardo G.M."/>
            <person name="Benoit J.B."/>
            <person name="Bornberg-Bauer E."/>
            <person name="Tobe S.S."/>
        </authorList>
    </citation>
    <scope>NUCLEOTIDE SEQUENCE</scope>
    <source>
        <strain evidence="12">Stay&amp;Tobe</strain>
    </source>
</reference>
<evidence type="ECO:0000313" key="13">
    <source>
        <dbReference type="Proteomes" id="UP001233999"/>
    </source>
</evidence>
<reference evidence="12" key="2">
    <citation type="submission" date="2023-05" db="EMBL/GenBank/DDBJ databases">
        <authorList>
            <person name="Fouks B."/>
        </authorList>
    </citation>
    <scope>NUCLEOTIDE SEQUENCE</scope>
    <source>
        <strain evidence="12">Stay&amp;Tobe</strain>
        <tissue evidence="12">Testes</tissue>
    </source>
</reference>
<dbReference type="PRINTS" id="PR00722">
    <property type="entry name" value="CHYMOTRYPSIN"/>
</dbReference>
<evidence type="ECO:0000259" key="11">
    <source>
        <dbReference type="PROSITE" id="PS50240"/>
    </source>
</evidence>
<evidence type="ECO:0000256" key="10">
    <source>
        <dbReference type="SAM" id="Phobius"/>
    </source>
</evidence>
<dbReference type="PANTHER" id="PTHR24258:SF144">
    <property type="entry name" value="GH14088P"/>
    <property type="match status" value="1"/>
</dbReference>
<dbReference type="InterPro" id="IPR001314">
    <property type="entry name" value="Peptidase_S1A"/>
</dbReference>
<dbReference type="InterPro" id="IPR038565">
    <property type="entry name" value="CLIP_sf"/>
</dbReference>
<dbReference type="Pfam" id="PF12032">
    <property type="entry name" value="CLIP"/>
    <property type="match status" value="1"/>
</dbReference>
<comment type="caution">
    <text evidence="12">The sequence shown here is derived from an EMBL/GenBank/DDBJ whole genome shotgun (WGS) entry which is preliminary data.</text>
</comment>
<dbReference type="SUPFAM" id="SSF50494">
    <property type="entry name" value="Trypsin-like serine proteases"/>
    <property type="match status" value="1"/>
</dbReference>
<feature type="domain" description="Peptidase S1" evidence="11">
    <location>
        <begin position="403"/>
        <end position="664"/>
    </location>
</feature>
<evidence type="ECO:0000256" key="8">
    <source>
        <dbReference type="ARBA" id="ARBA00024195"/>
    </source>
</evidence>
<dbReference type="InterPro" id="IPR043504">
    <property type="entry name" value="Peptidase_S1_PA_chymotrypsin"/>
</dbReference>
<evidence type="ECO:0000256" key="7">
    <source>
        <dbReference type="ARBA" id="ARBA00023180"/>
    </source>
</evidence>
<evidence type="ECO:0000256" key="6">
    <source>
        <dbReference type="ARBA" id="ARBA00023157"/>
    </source>
</evidence>
<dbReference type="InterPro" id="IPR018114">
    <property type="entry name" value="TRYPSIN_HIS"/>
</dbReference>
<dbReference type="GO" id="GO:0006508">
    <property type="term" value="P:proteolysis"/>
    <property type="evidence" value="ECO:0007669"/>
    <property type="project" value="UniProtKB-KW"/>
</dbReference>
<gene>
    <name evidence="12" type="ORF">L9F63_012687</name>
</gene>
<dbReference type="PANTHER" id="PTHR24258">
    <property type="entry name" value="SERINE PROTEASE-RELATED"/>
    <property type="match status" value="1"/>
</dbReference>